<dbReference type="InterPro" id="IPR017437">
    <property type="entry name" value="ATP-NAD_kinase_PpnK-typ_C"/>
</dbReference>
<dbReference type="InterPro" id="IPR002504">
    <property type="entry name" value="NADK"/>
</dbReference>
<organism evidence="7">
    <name type="scientific">Tepidanaerobacter syntrophicus</name>
    <dbReference type="NCBI Taxonomy" id="224999"/>
    <lineage>
        <taxon>Bacteria</taxon>
        <taxon>Bacillati</taxon>
        <taxon>Bacillota</taxon>
        <taxon>Clostridia</taxon>
        <taxon>Thermosediminibacterales</taxon>
        <taxon>Tepidanaerobacteraceae</taxon>
        <taxon>Tepidanaerobacter</taxon>
    </lineage>
</organism>
<keyword evidence="8" id="KW-1185">Reference proteome</keyword>
<feature type="binding site" evidence="6">
    <location>
        <position position="156"/>
    </location>
    <ligand>
        <name>NAD(+)</name>
        <dbReference type="ChEBI" id="CHEBI:57540"/>
    </ligand>
</feature>
<dbReference type="STRING" id="224999.GCA_001485475_02171"/>
<keyword evidence="6" id="KW-0547">Nucleotide-binding</keyword>
<feature type="binding site" evidence="6">
    <location>
        <begin position="145"/>
        <end position="146"/>
    </location>
    <ligand>
        <name>NAD(+)</name>
        <dbReference type="ChEBI" id="CHEBI:57540"/>
    </ligand>
</feature>
<reference evidence="7" key="1">
    <citation type="journal article" date="2016" name="Genome Announc.">
        <title>Draft Genome Sequence of the Syntrophic Lactate-Degrading Bacterium Tepidanaerobacter syntrophicus JLT.</title>
        <authorList>
            <person name="Matsuura N."/>
            <person name="Ohashi A."/>
            <person name="Tourlousse D.M."/>
            <person name="Sekiguchi Y."/>
        </authorList>
    </citation>
    <scope>NUCLEOTIDE SEQUENCE [LARGE SCALE GENOMIC DNA]</scope>
    <source>
        <strain evidence="7">JL</strain>
    </source>
</reference>
<dbReference type="AlphaFoldDB" id="A0A0U9HJM9"/>
<dbReference type="Gene3D" id="3.40.50.10330">
    <property type="entry name" value="Probable inorganic polyphosphate/atp-NAD kinase, domain 1"/>
    <property type="match status" value="1"/>
</dbReference>
<keyword evidence="3 6" id="KW-0521">NADP</keyword>
<evidence type="ECO:0000313" key="7">
    <source>
        <dbReference type="EMBL" id="GAQ26132.1"/>
    </source>
</evidence>
<dbReference type="GO" id="GO:0019674">
    <property type="term" value="P:NAD+ metabolic process"/>
    <property type="evidence" value="ECO:0007669"/>
    <property type="project" value="InterPro"/>
</dbReference>
<evidence type="ECO:0000256" key="3">
    <source>
        <dbReference type="ARBA" id="ARBA00022857"/>
    </source>
</evidence>
<dbReference type="InterPro" id="IPR016064">
    <property type="entry name" value="NAD/diacylglycerol_kinase_sf"/>
</dbReference>
<gene>
    <name evidence="6" type="primary">nadK</name>
    <name evidence="7" type="ORF">TSYNT_9391</name>
</gene>
<keyword evidence="2 6" id="KW-0418">Kinase</keyword>
<name>A0A0U9HJM9_9FIRM</name>
<evidence type="ECO:0000256" key="2">
    <source>
        <dbReference type="ARBA" id="ARBA00022777"/>
    </source>
</evidence>
<dbReference type="PANTHER" id="PTHR20275">
    <property type="entry name" value="NAD KINASE"/>
    <property type="match status" value="1"/>
</dbReference>
<feature type="binding site" evidence="6">
    <location>
        <begin position="71"/>
        <end position="72"/>
    </location>
    <ligand>
        <name>NAD(+)</name>
        <dbReference type="ChEBI" id="CHEBI:57540"/>
    </ligand>
</feature>
<keyword evidence="4 6" id="KW-0520">NAD</keyword>
<dbReference type="GO" id="GO:0046872">
    <property type="term" value="F:metal ion binding"/>
    <property type="evidence" value="ECO:0007669"/>
    <property type="project" value="UniProtKB-UniRule"/>
</dbReference>
<accession>A0A0U9HJM9</accession>
<dbReference type="GO" id="GO:0005737">
    <property type="term" value="C:cytoplasm"/>
    <property type="evidence" value="ECO:0007669"/>
    <property type="project" value="UniProtKB-SubCell"/>
</dbReference>
<dbReference type="PANTHER" id="PTHR20275:SF0">
    <property type="entry name" value="NAD KINASE"/>
    <property type="match status" value="1"/>
</dbReference>
<keyword evidence="6" id="KW-0963">Cytoplasm</keyword>
<evidence type="ECO:0000256" key="1">
    <source>
        <dbReference type="ARBA" id="ARBA00022679"/>
    </source>
</evidence>
<comment type="cofactor">
    <cofactor evidence="6">
        <name>a divalent metal cation</name>
        <dbReference type="ChEBI" id="CHEBI:60240"/>
    </cofactor>
</comment>
<comment type="caution">
    <text evidence="6">Lacks conserved residue(s) required for the propagation of feature annotation.</text>
</comment>
<dbReference type="GO" id="GO:0003951">
    <property type="term" value="F:NAD+ kinase activity"/>
    <property type="evidence" value="ECO:0007669"/>
    <property type="project" value="UniProtKB-UniRule"/>
</dbReference>
<dbReference type="GO" id="GO:0005524">
    <property type="term" value="F:ATP binding"/>
    <property type="evidence" value="ECO:0007669"/>
    <property type="project" value="UniProtKB-KW"/>
</dbReference>
<evidence type="ECO:0000313" key="8">
    <source>
        <dbReference type="Proteomes" id="UP000062160"/>
    </source>
</evidence>
<dbReference type="Pfam" id="PF01513">
    <property type="entry name" value="NAD_kinase"/>
    <property type="match status" value="1"/>
</dbReference>
<keyword evidence="1 6" id="KW-0808">Transferase</keyword>
<dbReference type="EMBL" id="DF977003">
    <property type="protein sequence ID" value="GAQ26132.1"/>
    <property type="molecule type" value="Genomic_DNA"/>
</dbReference>
<keyword evidence="6" id="KW-0067">ATP-binding</keyword>
<dbReference type="Proteomes" id="UP000062160">
    <property type="component" value="Unassembled WGS sequence"/>
</dbReference>
<feature type="binding site" evidence="6">
    <location>
        <position position="245"/>
    </location>
    <ligand>
        <name>NAD(+)</name>
        <dbReference type="ChEBI" id="CHEBI:57540"/>
    </ligand>
</feature>
<sequence length="285" mass="31913">MIQLTTLGLYPNVNKKNLTKLVSGLINWLESRGYSVVLPKDIADVLSISEHSIETEDFFQRIDIAVTLGGDGTLLNVARHVAPYKIPILGINLGHVGFLTEIELADLYTDLERFSKNSYTIDYRMMLETQVVRDGEVLEKFLALNDAVVTKGPFARLIRLKTYANEEYIDTYPADGLIIATPTGSTAYSLSAGGPIIHPNMNLLLLTPICPHTLRSRSIVVSENDVIKVKLLADHPEIMLTVDGQQGYKLLPGDQIIIKKSNFLTRLIRLKERSFYDVLRKKLSE</sequence>
<feature type="binding site" evidence="6">
    <location>
        <begin position="186"/>
        <end position="191"/>
    </location>
    <ligand>
        <name>NAD(+)</name>
        <dbReference type="ChEBI" id="CHEBI:57540"/>
    </ligand>
</feature>
<evidence type="ECO:0000256" key="5">
    <source>
        <dbReference type="ARBA" id="ARBA00047925"/>
    </source>
</evidence>
<dbReference type="HAMAP" id="MF_00361">
    <property type="entry name" value="NAD_kinase"/>
    <property type="match status" value="1"/>
</dbReference>
<dbReference type="GO" id="GO:0051287">
    <property type="term" value="F:NAD binding"/>
    <property type="evidence" value="ECO:0007669"/>
    <property type="project" value="UniProtKB-ARBA"/>
</dbReference>
<feature type="binding site" evidence="6">
    <location>
        <position position="175"/>
    </location>
    <ligand>
        <name>NAD(+)</name>
        <dbReference type="ChEBI" id="CHEBI:57540"/>
    </ligand>
</feature>
<dbReference type="RefSeq" id="WP_059033940.1">
    <property type="nucleotide sequence ID" value="NZ_BSDN01000004.1"/>
</dbReference>
<dbReference type="InterPro" id="IPR017438">
    <property type="entry name" value="ATP-NAD_kinase_N"/>
</dbReference>
<dbReference type="EC" id="2.7.1.23" evidence="6"/>
<protein>
    <recommendedName>
        <fullName evidence="6">NAD kinase</fullName>
        <ecNumber evidence="6">2.7.1.23</ecNumber>
    </recommendedName>
    <alternativeName>
        <fullName evidence="6">ATP-dependent NAD kinase</fullName>
    </alternativeName>
</protein>
<dbReference type="Gene3D" id="2.60.200.30">
    <property type="entry name" value="Probable inorganic polyphosphate/atp-NAD kinase, domain 2"/>
    <property type="match status" value="1"/>
</dbReference>
<feature type="active site" description="Proton acceptor" evidence="6">
    <location>
        <position position="71"/>
    </location>
</feature>
<evidence type="ECO:0000256" key="4">
    <source>
        <dbReference type="ARBA" id="ARBA00023027"/>
    </source>
</evidence>
<comment type="subcellular location">
    <subcellularLocation>
        <location evidence="6">Cytoplasm</location>
    </subcellularLocation>
</comment>
<comment type="catalytic activity">
    <reaction evidence="5 6">
        <text>NAD(+) + ATP = ADP + NADP(+) + H(+)</text>
        <dbReference type="Rhea" id="RHEA:18629"/>
        <dbReference type="ChEBI" id="CHEBI:15378"/>
        <dbReference type="ChEBI" id="CHEBI:30616"/>
        <dbReference type="ChEBI" id="CHEBI:57540"/>
        <dbReference type="ChEBI" id="CHEBI:58349"/>
        <dbReference type="ChEBI" id="CHEBI:456216"/>
        <dbReference type="EC" id="2.7.1.23"/>
    </reaction>
</comment>
<evidence type="ECO:0000256" key="6">
    <source>
        <dbReference type="HAMAP-Rule" id="MF_00361"/>
    </source>
</evidence>
<dbReference type="SUPFAM" id="SSF111331">
    <property type="entry name" value="NAD kinase/diacylglycerol kinase-like"/>
    <property type="match status" value="1"/>
</dbReference>
<dbReference type="OrthoDB" id="9774737at2"/>
<comment type="similarity">
    <text evidence="6">Belongs to the NAD kinase family.</text>
</comment>
<dbReference type="Pfam" id="PF20143">
    <property type="entry name" value="NAD_kinase_C"/>
    <property type="match status" value="1"/>
</dbReference>
<comment type="function">
    <text evidence="6">Involved in the regulation of the intracellular balance of NAD and NADP, and is a key enzyme in the biosynthesis of NADP. Catalyzes specifically the phosphorylation on 2'-hydroxyl of the adenosine moiety of NAD to yield NADP.</text>
</comment>
<proteinExistence type="inferred from homology"/>
<dbReference type="GO" id="GO:0006741">
    <property type="term" value="P:NADP+ biosynthetic process"/>
    <property type="evidence" value="ECO:0007669"/>
    <property type="project" value="UniProtKB-UniRule"/>
</dbReference>